<name>A7ITK9_PBCVM</name>
<organism evidence="1 2">
    <name type="scientific">Paramecium bursaria Chlorella virus MT325</name>
    <name type="common">PBCV-MT325</name>
    <dbReference type="NCBI Taxonomy" id="346932"/>
    <lineage>
        <taxon>Viruses</taxon>
        <taxon>Varidnaviria</taxon>
        <taxon>Bamfordvirae</taxon>
        <taxon>Nucleocytoviricota</taxon>
        <taxon>Megaviricetes</taxon>
        <taxon>Algavirales</taxon>
        <taxon>Phycodnaviridae</taxon>
        <taxon>Chlorovirus</taxon>
        <taxon>Chlorovirus conductrix</taxon>
        <taxon>Paramecium bursaria Chlorella virus A1</taxon>
    </lineage>
</organism>
<sequence>MLPSRAKSIPDLAAPTLRPTSLLHNVPHNICGRVAPTNSKWRVHNLLTTHQNLIGEATIISICALVAHESLCDPRVLDLVDDVDGVGTKGSTNALDGLPQRLGTTLNVESGEITPRDKHAKNGISVPNLALTCHRLDVRVARQRVHDFENGIIFEDGIAINQNNRVYTWVHTCQLKPSVKTLPLTTVGLEDTNVFRNIRVDRGTVLVLALAQNNPWFLHIVIIHLLVDFSHLQVFLLIAINDTNEPGDIAILRVTHALQTLFKHKRVLAIAGNYDCHSGGVPIVRAETDPI</sequence>
<gene>
    <name evidence="1" type="primary">m129L</name>
    <name evidence="1" type="ORF">MT325_m129L</name>
</gene>
<dbReference type="EMBL" id="DQ491001">
    <property type="protein sequence ID" value="ABT13683.1"/>
    <property type="molecule type" value="Genomic_DNA"/>
</dbReference>
<reference evidence="1 2" key="1">
    <citation type="journal article" date="2007" name="Virology">
        <title>Sequence and annotation of the 314-kb MT325 and the 321-kb FR483 viruses that infect Chlorella Pbi.</title>
        <authorList>
            <person name="Fitzgerald L.A."/>
            <person name="Graves M.V."/>
            <person name="Li X."/>
            <person name="Feldblyum T."/>
            <person name="Hartigan J."/>
            <person name="Van Etten J.L."/>
        </authorList>
    </citation>
    <scope>NUCLEOTIDE SEQUENCE [LARGE SCALE GENOMIC DNA]</scope>
    <source>
        <strain evidence="1 2">MT325</strain>
    </source>
</reference>
<proteinExistence type="predicted"/>
<evidence type="ECO:0000313" key="1">
    <source>
        <dbReference type="EMBL" id="ABT13683.1"/>
    </source>
</evidence>
<protein>
    <submittedName>
        <fullName evidence="1">Uncharacterized protein m129L</fullName>
    </submittedName>
</protein>
<organismHost>
    <name type="scientific">Paramecium bursaria</name>
    <dbReference type="NCBI Taxonomy" id="74790"/>
</organismHost>
<accession>A7ITK9</accession>
<evidence type="ECO:0000313" key="2">
    <source>
        <dbReference type="Proteomes" id="UP000246715"/>
    </source>
</evidence>
<dbReference type="Proteomes" id="UP000246715">
    <property type="component" value="Segment"/>
</dbReference>